<evidence type="ECO:0000313" key="1">
    <source>
        <dbReference type="EMBL" id="KAH7867151.1"/>
    </source>
</evidence>
<protein>
    <submittedName>
        <fullName evidence="1">Uncharacterized protein</fullName>
    </submittedName>
</protein>
<accession>A0ACB7ZME3</accession>
<comment type="caution">
    <text evidence="1">The sequence shown here is derived from an EMBL/GenBank/DDBJ whole genome shotgun (WGS) entry which is preliminary data.</text>
</comment>
<name>A0ACB7ZME3_9ERIC</name>
<evidence type="ECO:0000313" key="2">
    <source>
        <dbReference type="Proteomes" id="UP000828048"/>
    </source>
</evidence>
<keyword evidence="2" id="KW-1185">Reference proteome</keyword>
<sequence length="130" mass="14705">MDGSVKEDDEDDKDMEMFMSFENRISDLPEYEISLVLHGPEVDEGNLEDSDEDVVLHGSEVDEVNLEDSEDDVVLHGFDTVAFVRRTLSTERSLGSSTVGMNFISIALSNGSCRRMLVHYVKGPQWLFER</sequence>
<reference evidence="1 2" key="1">
    <citation type="journal article" date="2021" name="Hortic Res">
        <title>High-quality reference genome and annotation aids understanding of berry development for evergreen blueberry (Vaccinium darrowii).</title>
        <authorList>
            <person name="Yu J."/>
            <person name="Hulse-Kemp A.M."/>
            <person name="Babiker E."/>
            <person name="Staton M."/>
        </authorList>
    </citation>
    <scope>NUCLEOTIDE SEQUENCE [LARGE SCALE GENOMIC DNA]</scope>
    <source>
        <strain evidence="2">cv. NJ 8807/NJ 8810</strain>
        <tissue evidence="1">Young leaf</tissue>
    </source>
</reference>
<dbReference type="EMBL" id="CM037159">
    <property type="protein sequence ID" value="KAH7867151.1"/>
    <property type="molecule type" value="Genomic_DNA"/>
</dbReference>
<proteinExistence type="predicted"/>
<gene>
    <name evidence="1" type="ORF">Vadar_029496</name>
</gene>
<organism evidence="1 2">
    <name type="scientific">Vaccinium darrowii</name>
    <dbReference type="NCBI Taxonomy" id="229202"/>
    <lineage>
        <taxon>Eukaryota</taxon>
        <taxon>Viridiplantae</taxon>
        <taxon>Streptophyta</taxon>
        <taxon>Embryophyta</taxon>
        <taxon>Tracheophyta</taxon>
        <taxon>Spermatophyta</taxon>
        <taxon>Magnoliopsida</taxon>
        <taxon>eudicotyledons</taxon>
        <taxon>Gunneridae</taxon>
        <taxon>Pentapetalae</taxon>
        <taxon>asterids</taxon>
        <taxon>Ericales</taxon>
        <taxon>Ericaceae</taxon>
        <taxon>Vaccinioideae</taxon>
        <taxon>Vaccinieae</taxon>
        <taxon>Vaccinium</taxon>
    </lineage>
</organism>
<dbReference type="Proteomes" id="UP000828048">
    <property type="component" value="Chromosome 9"/>
</dbReference>